<gene>
    <name evidence="2" type="ORF">J1899_19125</name>
</gene>
<dbReference type="SUPFAM" id="SSF117856">
    <property type="entry name" value="AF0104/ALDC/Ptd012-like"/>
    <property type="match status" value="1"/>
</dbReference>
<dbReference type="InterPro" id="IPR005175">
    <property type="entry name" value="PPC_dom"/>
</dbReference>
<evidence type="ECO:0000313" key="2">
    <source>
        <dbReference type="EMBL" id="QVY61053.1"/>
    </source>
</evidence>
<dbReference type="RefSeq" id="WP_066442716.1">
    <property type="nucleotide sequence ID" value="NZ_CANKUS010000013.1"/>
</dbReference>
<dbReference type="Proteomes" id="UP000679247">
    <property type="component" value="Chromosome"/>
</dbReference>
<proteinExistence type="predicted"/>
<dbReference type="EMBL" id="CP071709">
    <property type="protein sequence ID" value="QVY61053.1"/>
    <property type="molecule type" value="Genomic_DNA"/>
</dbReference>
<dbReference type="Gene3D" id="3.30.1330.80">
    <property type="entry name" value="Hypothetical protein, similar to alpha- acetolactate decarboxylase, domain 2"/>
    <property type="match status" value="1"/>
</dbReference>
<feature type="domain" description="PPC" evidence="1">
    <location>
        <begin position="12"/>
        <end position="157"/>
    </location>
</feature>
<keyword evidence="3" id="KW-1185">Reference proteome</keyword>
<protein>
    <submittedName>
        <fullName evidence="2">DNA-binding protein</fullName>
    </submittedName>
</protein>
<sequence length="173" mass="19001">MTHTVRAHFAEGFEGKTVVARLLPGTDLLSGIEEVCRANQMKYATISSCFGSLKKAGYVYLVEKPETNIGAGYGELISRNGPIEFLNGTGIVCQRDDQFETHIHGTMCDHNGAVFGGHLIKGENKVLTVDLVLKEIKNMTVLRSFDSETGGYQLYPLEKGKTEPAFLELNSEK</sequence>
<evidence type="ECO:0000313" key="3">
    <source>
        <dbReference type="Proteomes" id="UP000679247"/>
    </source>
</evidence>
<dbReference type="GO" id="GO:0003677">
    <property type="term" value="F:DNA binding"/>
    <property type="evidence" value="ECO:0007669"/>
    <property type="project" value="UniProtKB-KW"/>
</dbReference>
<organism evidence="2 3">
    <name type="scientific">Cytobacillus gottheilii</name>
    <dbReference type="NCBI Taxonomy" id="859144"/>
    <lineage>
        <taxon>Bacteria</taxon>
        <taxon>Bacillati</taxon>
        <taxon>Bacillota</taxon>
        <taxon>Bacilli</taxon>
        <taxon>Bacillales</taxon>
        <taxon>Bacillaceae</taxon>
        <taxon>Cytobacillus</taxon>
    </lineage>
</organism>
<dbReference type="PROSITE" id="PS51742">
    <property type="entry name" value="PPC"/>
    <property type="match status" value="1"/>
</dbReference>
<accession>A0ABX8F9F6</accession>
<keyword evidence="2" id="KW-0238">DNA-binding</keyword>
<name>A0ABX8F9F6_9BACI</name>
<dbReference type="CDD" id="cd11378">
    <property type="entry name" value="DUF296"/>
    <property type="match status" value="1"/>
</dbReference>
<dbReference type="PANTHER" id="PTHR34988:SF1">
    <property type="entry name" value="DNA-BINDING PROTEIN"/>
    <property type="match status" value="1"/>
</dbReference>
<dbReference type="Pfam" id="PF03479">
    <property type="entry name" value="PCC"/>
    <property type="match status" value="1"/>
</dbReference>
<reference evidence="2 3" key="1">
    <citation type="submission" date="2021-03" db="EMBL/GenBank/DDBJ databases">
        <title>The first data on the complete genome of the tetrodotoxin-producing bacterium.</title>
        <authorList>
            <person name="Melnikova D.I."/>
            <person name="Nijland R."/>
            <person name="Magarlamov T.Y."/>
        </authorList>
    </citation>
    <scope>NUCLEOTIDE SEQUENCE [LARGE SCALE GENOMIC DNA]</scope>
    <source>
        <strain evidence="2 3">1839</strain>
    </source>
</reference>
<evidence type="ECO:0000259" key="1">
    <source>
        <dbReference type="PROSITE" id="PS51742"/>
    </source>
</evidence>
<dbReference type="PANTHER" id="PTHR34988">
    <property type="entry name" value="PROTEIN, PUTATIVE-RELATED"/>
    <property type="match status" value="1"/>
</dbReference>